<name>A0A3D9L0N2_MARFU</name>
<dbReference type="Proteomes" id="UP000256779">
    <property type="component" value="Unassembled WGS sequence"/>
</dbReference>
<accession>A0A3D9L0N2</accession>
<evidence type="ECO:0000256" key="1">
    <source>
        <dbReference type="HAMAP-Rule" id="MF_00652"/>
    </source>
</evidence>
<evidence type="ECO:0000313" key="2">
    <source>
        <dbReference type="EMBL" id="RED94909.1"/>
    </source>
</evidence>
<dbReference type="RefSeq" id="WP_115869418.1">
    <property type="nucleotide sequence ID" value="NZ_QREG01000019.1"/>
</dbReference>
<dbReference type="EMBL" id="QREG01000019">
    <property type="protein sequence ID" value="RED94909.1"/>
    <property type="molecule type" value="Genomic_DNA"/>
</dbReference>
<comment type="similarity">
    <text evidence="1">Belongs to the UPF0246 family.</text>
</comment>
<comment type="caution">
    <text evidence="2">The sequence shown here is derived from an EMBL/GenBank/DDBJ whole genome shotgun (WGS) entry which is preliminary data.</text>
</comment>
<dbReference type="InterPro" id="IPR005583">
    <property type="entry name" value="YaaA"/>
</dbReference>
<organism evidence="2 3">
    <name type="scientific">Marinoscillum furvescens DSM 4134</name>
    <dbReference type="NCBI Taxonomy" id="1122208"/>
    <lineage>
        <taxon>Bacteria</taxon>
        <taxon>Pseudomonadati</taxon>
        <taxon>Bacteroidota</taxon>
        <taxon>Cytophagia</taxon>
        <taxon>Cytophagales</taxon>
        <taxon>Reichenbachiellaceae</taxon>
        <taxon>Marinoscillum</taxon>
    </lineage>
</organism>
<dbReference type="NCBIfam" id="NF002542">
    <property type="entry name" value="PRK02101.1-3"/>
    <property type="match status" value="1"/>
</dbReference>
<proteinExistence type="inferred from homology"/>
<keyword evidence="3" id="KW-1185">Reference proteome</keyword>
<evidence type="ECO:0000313" key="3">
    <source>
        <dbReference type="Proteomes" id="UP000256779"/>
    </source>
</evidence>
<dbReference type="OrthoDB" id="9777133at2"/>
<dbReference type="GO" id="GO:0033194">
    <property type="term" value="P:response to hydroperoxide"/>
    <property type="evidence" value="ECO:0007669"/>
    <property type="project" value="TreeGrafter"/>
</dbReference>
<dbReference type="PANTHER" id="PTHR30283">
    <property type="entry name" value="PEROXIDE STRESS RESPONSE PROTEIN YAAA"/>
    <property type="match status" value="1"/>
</dbReference>
<dbReference type="GO" id="GO:0005829">
    <property type="term" value="C:cytosol"/>
    <property type="evidence" value="ECO:0007669"/>
    <property type="project" value="TreeGrafter"/>
</dbReference>
<sequence length="254" mass="29291">MIAIVSPAKTLDFETPVNAEKTKARFFNESKVILEALKEKDENDLQQLMSISENLAQLNVQRYQKFASRHTEKNSKQSVFAFQGDVYQGLDAATLSQEEVNFAQDHLRILSGLYGLLRPLDAIQPYRLEMGTQLAFDGYKNLYDYWKNIIAPALNKDLKKQGDDILVNLASVEYFKAVDTRQLKARVIDVEFKDFKNGQYKIISFFAKKARGLMARYIIKNKITSIEDLKGFNYEDYYFDEQNSTESLLAFKRG</sequence>
<dbReference type="AlphaFoldDB" id="A0A3D9L0N2"/>
<reference evidence="2 3" key="1">
    <citation type="submission" date="2018-07" db="EMBL/GenBank/DDBJ databases">
        <title>Genomic Encyclopedia of Type Strains, Phase IV (KMG-IV): sequencing the most valuable type-strain genomes for metagenomic binning, comparative biology and taxonomic classification.</title>
        <authorList>
            <person name="Goeker M."/>
        </authorList>
    </citation>
    <scope>NUCLEOTIDE SEQUENCE [LARGE SCALE GENOMIC DNA]</scope>
    <source>
        <strain evidence="2 3">DSM 4134</strain>
    </source>
</reference>
<dbReference type="Pfam" id="PF03883">
    <property type="entry name" value="H2O2_YaaD"/>
    <property type="match status" value="1"/>
</dbReference>
<dbReference type="PANTHER" id="PTHR30283:SF4">
    <property type="entry name" value="PEROXIDE STRESS RESISTANCE PROTEIN YAAA"/>
    <property type="match status" value="1"/>
</dbReference>
<protein>
    <recommendedName>
        <fullName evidence="1">UPF0246 protein C7460_11920</fullName>
    </recommendedName>
</protein>
<gene>
    <name evidence="2" type="ORF">C7460_11920</name>
</gene>
<dbReference type="HAMAP" id="MF_00652">
    <property type="entry name" value="UPF0246"/>
    <property type="match status" value="1"/>
</dbReference>